<protein>
    <submittedName>
        <fullName evidence="2">Uncharacterized protein</fullName>
    </submittedName>
</protein>
<dbReference type="Proteomes" id="UP001519460">
    <property type="component" value="Unassembled WGS sequence"/>
</dbReference>
<proteinExistence type="predicted"/>
<organism evidence="2 3">
    <name type="scientific">Batillaria attramentaria</name>
    <dbReference type="NCBI Taxonomy" id="370345"/>
    <lineage>
        <taxon>Eukaryota</taxon>
        <taxon>Metazoa</taxon>
        <taxon>Spiralia</taxon>
        <taxon>Lophotrochozoa</taxon>
        <taxon>Mollusca</taxon>
        <taxon>Gastropoda</taxon>
        <taxon>Caenogastropoda</taxon>
        <taxon>Sorbeoconcha</taxon>
        <taxon>Cerithioidea</taxon>
        <taxon>Batillariidae</taxon>
        <taxon>Batillaria</taxon>
    </lineage>
</organism>
<reference evidence="2 3" key="1">
    <citation type="journal article" date="2023" name="Sci. Data">
        <title>Genome assembly of the Korean intertidal mud-creeper Batillaria attramentaria.</title>
        <authorList>
            <person name="Patra A.K."/>
            <person name="Ho P.T."/>
            <person name="Jun S."/>
            <person name="Lee S.J."/>
            <person name="Kim Y."/>
            <person name="Won Y.J."/>
        </authorList>
    </citation>
    <scope>NUCLEOTIDE SEQUENCE [LARGE SCALE GENOMIC DNA]</scope>
    <source>
        <strain evidence="2">Wonlab-2016</strain>
    </source>
</reference>
<evidence type="ECO:0000313" key="2">
    <source>
        <dbReference type="EMBL" id="KAK7485503.1"/>
    </source>
</evidence>
<name>A0ABD0KEG5_9CAEN</name>
<gene>
    <name evidence="2" type="ORF">BaRGS_00023313</name>
</gene>
<feature type="region of interest" description="Disordered" evidence="1">
    <location>
        <begin position="1"/>
        <end position="34"/>
    </location>
</feature>
<dbReference type="AlphaFoldDB" id="A0ABD0KEG5"/>
<dbReference type="EMBL" id="JACVVK020000194">
    <property type="protein sequence ID" value="KAK7485503.1"/>
    <property type="molecule type" value="Genomic_DNA"/>
</dbReference>
<keyword evidence="3" id="KW-1185">Reference proteome</keyword>
<evidence type="ECO:0000313" key="3">
    <source>
        <dbReference type="Proteomes" id="UP001519460"/>
    </source>
</evidence>
<sequence>MPARHVTRDNGDQTVPGAVPEIGSISRPDSQHVQTSLAPAVSVCEPGEIRCPAGPCCRPGYPRGRESPRGWRGSPAERGAARTIPKRTAHHYLLVDARPDEVIGEYKHES</sequence>
<accession>A0ABD0KEG5</accession>
<feature type="region of interest" description="Disordered" evidence="1">
    <location>
        <begin position="61"/>
        <end position="81"/>
    </location>
</feature>
<feature type="compositionally biased region" description="Basic and acidic residues" evidence="1">
    <location>
        <begin position="1"/>
        <end position="11"/>
    </location>
</feature>
<feature type="non-terminal residue" evidence="2">
    <location>
        <position position="110"/>
    </location>
</feature>
<evidence type="ECO:0000256" key="1">
    <source>
        <dbReference type="SAM" id="MobiDB-lite"/>
    </source>
</evidence>
<comment type="caution">
    <text evidence="2">The sequence shown here is derived from an EMBL/GenBank/DDBJ whole genome shotgun (WGS) entry which is preliminary data.</text>
</comment>